<dbReference type="Gene3D" id="3.30.450.30">
    <property type="entry name" value="Dynein light chain 2a, cytoplasmic"/>
    <property type="match status" value="1"/>
</dbReference>
<name>A0AAD4I982_9PLEO</name>
<dbReference type="EMBL" id="JAANER010000005">
    <property type="protein sequence ID" value="KAG9189176.1"/>
    <property type="molecule type" value="Genomic_DNA"/>
</dbReference>
<accession>A0AAD4I982</accession>
<evidence type="ECO:0000313" key="3">
    <source>
        <dbReference type="Proteomes" id="UP001199106"/>
    </source>
</evidence>
<protein>
    <submittedName>
        <fullName evidence="2">Uncharacterized protein</fullName>
    </submittedName>
</protein>
<reference evidence="2" key="1">
    <citation type="submission" date="2021-07" db="EMBL/GenBank/DDBJ databases">
        <title>Genome Resource of American Ginseng Black Spot Pathogen Alternaria panax.</title>
        <authorList>
            <person name="Qiu C."/>
            <person name="Wang W."/>
            <person name="Liu Z."/>
        </authorList>
    </citation>
    <scope>NUCLEOTIDE SEQUENCE</scope>
    <source>
        <strain evidence="2">BNCC115425</strain>
    </source>
</reference>
<feature type="compositionally biased region" description="Polar residues" evidence="1">
    <location>
        <begin position="146"/>
        <end position="163"/>
    </location>
</feature>
<sequence>MSSAHLPMINIARVSDWLTSNTNEHVYPRLFLMSPNGTLLAYSKPVQTKELRDQAALISMTWKDHCQGRQKLSLRNGNTQDQALKPALKTLTIETPDCNIIVRLLQPELLLVLIGRIAPGKKQAFKISAEGQGDPRYPEADAPESRPSSRSQLLPVNAATDSSGAEDRLTTKNKAPSLLSNMSQRDRDIRSGALHVQRKQLDRLAEYALQDFAQTGFIMPADADLHTFPNRRLTVADEGVDFSDNATRLPREVRQASINAGDSDLTLLVEILVSSHEENGDPEPMTAAPSDPEDPHDGSYDADYEDPGQNEVDPGSNTASSEIEIPSDDHERPSLPHRSLTQTRIPIPIVQRGLIRVQCYLKAQPAPSIAKIMTLGQFRPQCPRRAEMARIWRNLFDVKRRQAQMRQA</sequence>
<keyword evidence="3" id="KW-1185">Reference proteome</keyword>
<evidence type="ECO:0000313" key="2">
    <source>
        <dbReference type="EMBL" id="KAG9189176.1"/>
    </source>
</evidence>
<organism evidence="2 3">
    <name type="scientific">Alternaria panax</name>
    <dbReference type="NCBI Taxonomy" id="48097"/>
    <lineage>
        <taxon>Eukaryota</taxon>
        <taxon>Fungi</taxon>
        <taxon>Dikarya</taxon>
        <taxon>Ascomycota</taxon>
        <taxon>Pezizomycotina</taxon>
        <taxon>Dothideomycetes</taxon>
        <taxon>Pleosporomycetidae</taxon>
        <taxon>Pleosporales</taxon>
        <taxon>Pleosporineae</taxon>
        <taxon>Pleosporaceae</taxon>
        <taxon>Alternaria</taxon>
        <taxon>Alternaria sect. Panax</taxon>
    </lineage>
</organism>
<proteinExistence type="predicted"/>
<feature type="region of interest" description="Disordered" evidence="1">
    <location>
        <begin position="277"/>
        <end position="340"/>
    </location>
</feature>
<dbReference type="Proteomes" id="UP001199106">
    <property type="component" value="Unassembled WGS sequence"/>
</dbReference>
<comment type="caution">
    <text evidence="2">The sequence shown here is derived from an EMBL/GenBank/DDBJ whole genome shotgun (WGS) entry which is preliminary data.</text>
</comment>
<evidence type="ECO:0000256" key="1">
    <source>
        <dbReference type="SAM" id="MobiDB-lite"/>
    </source>
</evidence>
<feature type="region of interest" description="Disordered" evidence="1">
    <location>
        <begin position="127"/>
        <end position="174"/>
    </location>
</feature>
<gene>
    <name evidence="2" type="ORF">G6011_06044</name>
</gene>
<dbReference type="AlphaFoldDB" id="A0AAD4I982"/>